<dbReference type="EMBL" id="CADCUR010000053">
    <property type="protein sequence ID" value="CAA9386205.1"/>
    <property type="molecule type" value="Genomic_DNA"/>
</dbReference>
<dbReference type="InterPro" id="IPR051542">
    <property type="entry name" value="Hydrogenase_cytochrome"/>
</dbReference>
<protein>
    <submittedName>
        <fullName evidence="8">Thiosulfate reductase cytochrome B subunit (Membrane anchoring protein)</fullName>
    </submittedName>
</protein>
<dbReference type="InterPro" id="IPR011577">
    <property type="entry name" value="Cyt_b561_bac/Ni-Hgenase"/>
</dbReference>
<dbReference type="Gene3D" id="1.20.950.20">
    <property type="entry name" value="Transmembrane di-heme cytochromes, Chain C"/>
    <property type="match status" value="1"/>
</dbReference>
<proteinExistence type="predicted"/>
<accession>A0A6J4NJJ2</accession>
<dbReference type="PANTHER" id="PTHR30485:SF1">
    <property type="entry name" value="CYTOCHROME YDHU-RELATED"/>
    <property type="match status" value="1"/>
</dbReference>
<evidence type="ECO:0000256" key="5">
    <source>
        <dbReference type="ARBA" id="ARBA00023136"/>
    </source>
</evidence>
<keyword evidence="4 6" id="KW-1133">Transmembrane helix</keyword>
<dbReference type="PANTHER" id="PTHR30485">
    <property type="entry name" value="NI/FE-HYDROGENASE 1 B-TYPE CYTOCHROME SUBUNIT"/>
    <property type="match status" value="1"/>
</dbReference>
<dbReference type="AlphaFoldDB" id="A0A6J4NJJ2"/>
<dbReference type="Pfam" id="PF01292">
    <property type="entry name" value="Ni_hydr_CYTB"/>
    <property type="match status" value="1"/>
</dbReference>
<evidence type="ECO:0000256" key="6">
    <source>
        <dbReference type="SAM" id="Phobius"/>
    </source>
</evidence>
<keyword evidence="2" id="KW-1003">Cell membrane</keyword>
<gene>
    <name evidence="8" type="ORF">AVDCRST_MAG74-697</name>
</gene>
<reference evidence="8" key="1">
    <citation type="submission" date="2020-02" db="EMBL/GenBank/DDBJ databases">
        <authorList>
            <person name="Meier V. D."/>
        </authorList>
    </citation>
    <scope>NUCLEOTIDE SEQUENCE</scope>
    <source>
        <strain evidence="8">AVDCRST_MAG74</strain>
    </source>
</reference>
<name>A0A6J4NJJ2_9BACT</name>
<dbReference type="GO" id="GO:0009055">
    <property type="term" value="F:electron transfer activity"/>
    <property type="evidence" value="ECO:0007669"/>
    <property type="project" value="InterPro"/>
</dbReference>
<dbReference type="GO" id="GO:0020037">
    <property type="term" value="F:heme binding"/>
    <property type="evidence" value="ECO:0007669"/>
    <property type="project" value="TreeGrafter"/>
</dbReference>
<evidence type="ECO:0000256" key="2">
    <source>
        <dbReference type="ARBA" id="ARBA00022475"/>
    </source>
</evidence>
<keyword evidence="5 6" id="KW-0472">Membrane</keyword>
<dbReference type="GO" id="GO:0005886">
    <property type="term" value="C:plasma membrane"/>
    <property type="evidence" value="ECO:0007669"/>
    <property type="project" value="UniProtKB-SubCell"/>
</dbReference>
<dbReference type="SUPFAM" id="SSF81342">
    <property type="entry name" value="Transmembrane di-heme cytochromes"/>
    <property type="match status" value="1"/>
</dbReference>
<comment type="subcellular location">
    <subcellularLocation>
        <location evidence="1">Cell membrane</location>
        <topology evidence="1">Multi-pass membrane protein</topology>
    </subcellularLocation>
</comment>
<feature type="domain" description="Cytochrome b561 bacterial/Ni-hydrogenase" evidence="7">
    <location>
        <begin position="9"/>
        <end position="211"/>
    </location>
</feature>
<feature type="transmembrane region" description="Helical" evidence="6">
    <location>
        <begin position="50"/>
        <end position="68"/>
    </location>
</feature>
<organism evidence="8">
    <name type="scientific">uncultured Pyrinomonadaceae bacterium</name>
    <dbReference type="NCBI Taxonomy" id="2283094"/>
    <lineage>
        <taxon>Bacteria</taxon>
        <taxon>Pseudomonadati</taxon>
        <taxon>Acidobacteriota</taxon>
        <taxon>Blastocatellia</taxon>
        <taxon>Blastocatellales</taxon>
        <taxon>Pyrinomonadaceae</taxon>
        <taxon>environmental samples</taxon>
    </lineage>
</organism>
<feature type="transmembrane region" description="Helical" evidence="6">
    <location>
        <begin position="74"/>
        <end position="95"/>
    </location>
</feature>
<evidence type="ECO:0000256" key="3">
    <source>
        <dbReference type="ARBA" id="ARBA00022692"/>
    </source>
</evidence>
<sequence length="236" mass="27141">MAKQLEKKHPLAIRWLHWINFPLLTLMIWSGILIYWANQVYGIKIFGYELFHFFPAWFYEFLGVPFRLAEGLQLHFFFMWFFLINGIIYVTYLIFSGEWRAILPVPGSLKRAALVTLHDLHIVKKLPAQGKYNDAQRIAYTGVILMGAAAVVTGLAIYKPLQLSWLTALLGGYEWARWQHFWLMIAFVGFFAVHVAQVALAGWSNFRSMIMGYETVDIETKIPASSLNETEGATTV</sequence>
<feature type="transmembrane region" description="Helical" evidence="6">
    <location>
        <begin position="138"/>
        <end position="161"/>
    </location>
</feature>
<dbReference type="InterPro" id="IPR016174">
    <property type="entry name" value="Di-haem_cyt_TM"/>
</dbReference>
<evidence type="ECO:0000256" key="4">
    <source>
        <dbReference type="ARBA" id="ARBA00022989"/>
    </source>
</evidence>
<dbReference type="GO" id="GO:0022904">
    <property type="term" value="P:respiratory electron transport chain"/>
    <property type="evidence" value="ECO:0007669"/>
    <property type="project" value="InterPro"/>
</dbReference>
<feature type="transmembrane region" description="Helical" evidence="6">
    <location>
        <begin position="15"/>
        <end position="38"/>
    </location>
</feature>
<evidence type="ECO:0000256" key="1">
    <source>
        <dbReference type="ARBA" id="ARBA00004651"/>
    </source>
</evidence>
<evidence type="ECO:0000259" key="7">
    <source>
        <dbReference type="Pfam" id="PF01292"/>
    </source>
</evidence>
<keyword evidence="3 6" id="KW-0812">Transmembrane</keyword>
<evidence type="ECO:0000313" key="8">
    <source>
        <dbReference type="EMBL" id="CAA9386205.1"/>
    </source>
</evidence>
<feature type="transmembrane region" description="Helical" evidence="6">
    <location>
        <begin position="181"/>
        <end position="203"/>
    </location>
</feature>